<name>Q6MKD4_BDEBA</name>
<dbReference type="EMBL" id="BX842652">
    <property type="protein sequence ID" value="CAE80273.1"/>
    <property type="molecule type" value="Genomic_DNA"/>
</dbReference>
<gene>
    <name evidence="1" type="ordered locus">Bd2465</name>
</gene>
<dbReference type="Proteomes" id="UP000008080">
    <property type="component" value="Chromosome"/>
</dbReference>
<dbReference type="GeneID" id="93013376"/>
<dbReference type="eggNOG" id="ENOG502ZFZV">
    <property type="taxonomic scope" value="Bacteria"/>
</dbReference>
<protein>
    <recommendedName>
        <fullName evidence="3">N-acetyltransferase domain-containing protein</fullName>
    </recommendedName>
</protein>
<dbReference type="KEGG" id="bba:Bd2465"/>
<reference evidence="1 2" key="1">
    <citation type="journal article" date="2004" name="Science">
        <title>A predator unmasked: life cycle of Bdellovibrio bacteriovorus from a genomic perspective.</title>
        <authorList>
            <person name="Rendulic S."/>
            <person name="Jagtap P."/>
            <person name="Rosinus A."/>
            <person name="Eppinger M."/>
            <person name="Baar C."/>
            <person name="Lanz C."/>
            <person name="Keller H."/>
            <person name="Lambert C."/>
            <person name="Evans K.J."/>
            <person name="Goesmann A."/>
            <person name="Meyer F."/>
            <person name="Sockett R.E."/>
            <person name="Schuster S.C."/>
        </authorList>
    </citation>
    <scope>NUCLEOTIDE SEQUENCE [LARGE SCALE GENOMIC DNA]</scope>
    <source>
        <strain evidence="2">ATCC 15356 / DSM 50701 / NCIMB 9529 / HD100</strain>
    </source>
</reference>
<evidence type="ECO:0008006" key="3">
    <source>
        <dbReference type="Google" id="ProtNLM"/>
    </source>
</evidence>
<organism evidence="1 2">
    <name type="scientific">Bdellovibrio bacteriovorus (strain ATCC 15356 / DSM 50701 / NCIMB 9529 / HD100)</name>
    <dbReference type="NCBI Taxonomy" id="264462"/>
    <lineage>
        <taxon>Bacteria</taxon>
        <taxon>Pseudomonadati</taxon>
        <taxon>Bdellovibrionota</taxon>
        <taxon>Bdellovibrionia</taxon>
        <taxon>Bdellovibrionales</taxon>
        <taxon>Pseudobdellovibrionaceae</taxon>
        <taxon>Bdellovibrio</taxon>
    </lineage>
</organism>
<proteinExistence type="predicted"/>
<keyword evidence="2" id="KW-1185">Reference proteome</keyword>
<dbReference type="STRING" id="264462.Bd2465"/>
<dbReference type="RefSeq" id="WP_011164876.1">
    <property type="nucleotide sequence ID" value="NC_005363.1"/>
</dbReference>
<accession>Q6MKD4</accession>
<evidence type="ECO:0000313" key="2">
    <source>
        <dbReference type="Proteomes" id="UP000008080"/>
    </source>
</evidence>
<dbReference type="HOGENOM" id="CLU_1227946_0_0_7"/>
<dbReference type="AlphaFoldDB" id="Q6MKD4"/>
<evidence type="ECO:0000313" key="1">
    <source>
        <dbReference type="EMBL" id="CAE80273.1"/>
    </source>
</evidence>
<sequence length="225" mass="25784">MGKFQYHLFNPRELNPETVKLSNDVYEVWRRVYSEVLGKVGEPLNPDDFHRNDIVVCLTDNGKVFGFHLYSAFDLRSDALRDHHYMKAFDQAIIDKFKSRGINTLMSMEYLTVIPEYRSRSAEVNWAEIIIALGSKVMDASPWDCWVGTARKDLHVRRKAEKSGTAYFGSVMKMNYECEILMTAKGEVTPLAEPKSAALVESLWAEKRSHVNCLNEVSRKLKIAA</sequence>